<feature type="region of interest" description="Disordered" evidence="1">
    <location>
        <begin position="270"/>
        <end position="304"/>
    </location>
</feature>
<keyword evidence="2" id="KW-1185">Reference proteome</keyword>
<dbReference type="OMA" id="HKCTYLE"/>
<dbReference type="RefSeq" id="XP_027201235.1">
    <property type="nucleotide sequence ID" value="XM_027345434.1"/>
</dbReference>
<feature type="compositionally biased region" description="Basic and acidic residues" evidence="1">
    <location>
        <begin position="273"/>
        <end position="285"/>
    </location>
</feature>
<proteinExistence type="predicted"/>
<organism evidence="2 3">
    <name type="scientific">Dermatophagoides pteronyssinus</name>
    <name type="common">European house dust mite</name>
    <dbReference type="NCBI Taxonomy" id="6956"/>
    <lineage>
        <taxon>Eukaryota</taxon>
        <taxon>Metazoa</taxon>
        <taxon>Ecdysozoa</taxon>
        <taxon>Arthropoda</taxon>
        <taxon>Chelicerata</taxon>
        <taxon>Arachnida</taxon>
        <taxon>Acari</taxon>
        <taxon>Acariformes</taxon>
        <taxon>Sarcoptiformes</taxon>
        <taxon>Astigmata</taxon>
        <taxon>Psoroptidia</taxon>
        <taxon>Analgoidea</taxon>
        <taxon>Pyroglyphidae</taxon>
        <taxon>Dermatophagoidinae</taxon>
        <taxon>Dermatophagoides</taxon>
    </lineage>
</organism>
<accession>A0A6P6Y7F0</accession>
<dbReference type="KEGG" id="dpte:113795242"/>
<reference evidence="3" key="1">
    <citation type="submission" date="2025-08" db="UniProtKB">
        <authorList>
            <consortium name="RefSeq"/>
        </authorList>
    </citation>
    <scope>IDENTIFICATION</scope>
    <source>
        <strain evidence="3">Airmid</strain>
    </source>
</reference>
<dbReference type="AlphaFoldDB" id="A0A6P6Y7F0"/>
<feature type="compositionally biased region" description="Polar residues" evidence="1">
    <location>
        <begin position="286"/>
        <end position="295"/>
    </location>
</feature>
<feature type="region of interest" description="Disordered" evidence="1">
    <location>
        <begin position="378"/>
        <end position="399"/>
    </location>
</feature>
<dbReference type="Proteomes" id="UP000515146">
    <property type="component" value="Unplaced"/>
</dbReference>
<evidence type="ECO:0000313" key="2">
    <source>
        <dbReference type="Proteomes" id="UP000515146"/>
    </source>
</evidence>
<feature type="region of interest" description="Disordered" evidence="1">
    <location>
        <begin position="121"/>
        <end position="140"/>
    </location>
</feature>
<feature type="compositionally biased region" description="Low complexity" evidence="1">
    <location>
        <begin position="221"/>
        <end position="233"/>
    </location>
</feature>
<sequence>MNPSGSEFTLRVAICDLVERLKRMQHKCTYLEECRNQLVKEVIRLRLQNEWLSKQQQIADNTTTANIIHDNSSTTPEILSLTQNLQTTAESCFCNQSTITATNFTPNNNNHLVNDVHHCQNNNNGSQESNQQLQQQRLQTTKDDSIHLINILNELEHDGDGFENRQDSIRKLTIQMLKDLDNEMKTGHLKMELINFIRNNMDNSNDELIKFADNKNDDDGQSQSQEQSTQQSNDDYEAFNNNSDYYTNSHNLNIRNMDLIDNNNRQQQLITEQQRKDVKSGDEKISNNFSKSTMLKSKRQDSEHSNLKTAAAAATSTSTTTSIVFNSIDLCTKENQLITLITKIRNDIKYIHQGVLASTEKLKSKQLRHFFQKQINLDQQQQQSGMMTTTTTTKQRQQQ</sequence>
<dbReference type="OrthoDB" id="6514894at2759"/>
<feature type="compositionally biased region" description="Low complexity" evidence="1">
    <location>
        <begin position="121"/>
        <end position="139"/>
    </location>
</feature>
<name>A0A6P6Y7F0_DERPT</name>
<evidence type="ECO:0000313" key="3">
    <source>
        <dbReference type="RefSeq" id="XP_027201235.1"/>
    </source>
</evidence>
<dbReference type="InParanoid" id="A0A6P6Y7F0"/>
<gene>
    <name evidence="3" type="primary">LOC113795242</name>
</gene>
<evidence type="ECO:0000256" key="1">
    <source>
        <dbReference type="SAM" id="MobiDB-lite"/>
    </source>
</evidence>
<protein>
    <submittedName>
        <fullName evidence="3">GATA zinc finger domain-containing protein 14-like</fullName>
    </submittedName>
</protein>
<feature type="region of interest" description="Disordered" evidence="1">
    <location>
        <begin position="210"/>
        <end position="244"/>
    </location>
</feature>